<sequence>MKSEIIFLALMIIEFFFLIFFEKYLTDFLERSNLVQHVREELIESHKKKEGTPRGGGIIFLISIAFIIPLLFVLKVPYDTFRKLLFVISSTILFGFIGLIDDVLTSRKSSSEGLSIRSKLILFSVATVFLFFVFKDIMSFNVIFLGLNLNFGPILYFLLFFIMMVGSVNAFNLTDGVDGLLGSIVSIMLLTFIFLSYLTKNFLLLGFSLSLLISILAFLWFNSPKASIFMGDLGASALGGAIASLSIVFKTELYLPFIAIIPVIEAISIFIQIAYFKATHGKRVFKMTPIHHHFEILGWSEAKIDYRFSVITAFMVIIVVVLKIIGL</sequence>
<organism evidence="15 16">
    <name type="scientific">Caldisericum exile</name>
    <dbReference type="NCBI Taxonomy" id="693075"/>
    <lineage>
        <taxon>Bacteria</taxon>
        <taxon>Pseudomonadati</taxon>
        <taxon>Caldisericota/Cryosericota group</taxon>
        <taxon>Caldisericota</taxon>
        <taxon>Caldisericia</taxon>
        <taxon>Caldisericales</taxon>
        <taxon>Caldisericaceae</taxon>
        <taxon>Caldisericum</taxon>
    </lineage>
</organism>
<dbReference type="AlphaFoldDB" id="A0A2J6WE67"/>
<dbReference type="GO" id="GO:0009252">
    <property type="term" value="P:peptidoglycan biosynthetic process"/>
    <property type="evidence" value="ECO:0007669"/>
    <property type="project" value="UniProtKB-UniRule"/>
</dbReference>
<comment type="function">
    <text evidence="12">Catalyzes the initial step of the lipid cycle reactions in the biosynthesis of the cell wall peptidoglycan: transfers peptidoglycan precursor phospho-MurNAc-pentapeptide from UDP-MurNAc-pentapeptide onto the lipid carrier undecaprenyl phosphate, yielding undecaprenyl-pyrophosphoryl-MurNAc-pentapeptide, known as lipid I.</text>
</comment>
<dbReference type="GO" id="GO:0051992">
    <property type="term" value="F:UDP-N-acetylmuramoyl-L-alanyl-D-glutamyl-meso-2,6-diaminopimelyl-D-alanyl-D-alanine:undecaprenyl-phosphate transferase activity"/>
    <property type="evidence" value="ECO:0007669"/>
    <property type="project" value="RHEA"/>
</dbReference>
<evidence type="ECO:0000256" key="14">
    <source>
        <dbReference type="PIRSR" id="PIRSR600715-1"/>
    </source>
</evidence>
<comment type="caution">
    <text evidence="15">The sequence shown here is derived from an EMBL/GenBank/DDBJ whole genome shotgun (WGS) entry which is preliminary data.</text>
</comment>
<feature type="transmembrane region" description="Helical" evidence="12">
    <location>
        <begin position="154"/>
        <end position="173"/>
    </location>
</feature>
<evidence type="ECO:0000256" key="6">
    <source>
        <dbReference type="ARBA" id="ARBA00022960"/>
    </source>
</evidence>
<keyword evidence="7 12" id="KW-0573">Peptidoglycan synthesis</keyword>
<keyword evidence="6 12" id="KW-0133">Cell shape</keyword>
<keyword evidence="4 12" id="KW-0808">Transferase</keyword>
<dbReference type="GO" id="GO:0005886">
    <property type="term" value="C:plasma membrane"/>
    <property type="evidence" value="ECO:0007669"/>
    <property type="project" value="UniProtKB-SubCell"/>
</dbReference>
<protein>
    <recommendedName>
        <fullName evidence="12 13">Phospho-N-acetylmuramoyl-pentapeptide-transferase</fullName>
        <ecNumber evidence="12 13">2.7.8.13</ecNumber>
    </recommendedName>
    <alternativeName>
        <fullName evidence="12">UDP-MurNAc-pentapeptide phosphotransferase</fullName>
    </alternativeName>
</protein>
<dbReference type="PROSITE" id="PS01348">
    <property type="entry name" value="MRAY_2"/>
    <property type="match status" value="1"/>
</dbReference>
<feature type="transmembrane region" description="Helical" evidence="12">
    <location>
        <begin position="116"/>
        <end position="134"/>
    </location>
</feature>
<feature type="binding site" evidence="14">
    <location>
        <position position="232"/>
    </location>
    <ligand>
        <name>Mg(2+)</name>
        <dbReference type="ChEBI" id="CHEBI:18420"/>
    </ligand>
</feature>
<reference evidence="15 16" key="1">
    <citation type="submission" date="2018-01" db="EMBL/GenBank/DDBJ databases">
        <title>Metagenomic assembled genomes from two thermal pools in the Uzon Caldera, Kamchatka, Russia.</title>
        <authorList>
            <person name="Wilkins L."/>
            <person name="Ettinger C."/>
        </authorList>
    </citation>
    <scope>NUCLEOTIDE SEQUENCE [LARGE SCALE GENOMIC DNA]</scope>
    <source>
        <strain evidence="15">ZAV-07</strain>
    </source>
</reference>
<feature type="transmembrane region" description="Helical" evidence="12">
    <location>
        <begin position="84"/>
        <end position="104"/>
    </location>
</feature>
<feature type="transmembrane region" description="Helical" evidence="12">
    <location>
        <begin position="203"/>
        <end position="221"/>
    </location>
</feature>
<evidence type="ECO:0000256" key="13">
    <source>
        <dbReference type="NCBIfam" id="TIGR00445"/>
    </source>
</evidence>
<evidence type="ECO:0000256" key="10">
    <source>
        <dbReference type="ARBA" id="ARBA00023306"/>
    </source>
</evidence>
<gene>
    <name evidence="12 15" type="primary">mraY</name>
    <name evidence="15" type="ORF">C0189_03585</name>
</gene>
<dbReference type="Proteomes" id="UP000237040">
    <property type="component" value="Unassembled WGS sequence"/>
</dbReference>
<dbReference type="PANTHER" id="PTHR22926">
    <property type="entry name" value="PHOSPHO-N-ACETYLMURAMOYL-PENTAPEPTIDE-TRANSFERASE"/>
    <property type="match status" value="1"/>
</dbReference>
<evidence type="ECO:0000256" key="9">
    <source>
        <dbReference type="ARBA" id="ARBA00023136"/>
    </source>
</evidence>
<keyword evidence="12 14" id="KW-0479">Metal-binding</keyword>
<dbReference type="PANTHER" id="PTHR22926:SF5">
    <property type="entry name" value="PHOSPHO-N-ACETYLMURAMOYL-PENTAPEPTIDE-TRANSFERASE HOMOLOG"/>
    <property type="match status" value="1"/>
</dbReference>
<name>A0A2J6WE67_9BACT</name>
<feature type="transmembrane region" description="Helical" evidence="12">
    <location>
        <begin position="180"/>
        <end position="197"/>
    </location>
</feature>
<comment type="similarity">
    <text evidence="2 12">Belongs to the glycosyltransferase 4 family. MraY subfamily.</text>
</comment>
<dbReference type="InterPro" id="IPR018480">
    <property type="entry name" value="PNAcMuramoyl-5peptid_Trfase_CS"/>
</dbReference>
<proteinExistence type="inferred from homology"/>
<keyword evidence="12" id="KW-1003">Cell membrane</keyword>
<dbReference type="GO" id="GO:0071555">
    <property type="term" value="P:cell wall organization"/>
    <property type="evidence" value="ECO:0007669"/>
    <property type="project" value="UniProtKB-KW"/>
</dbReference>
<evidence type="ECO:0000256" key="5">
    <source>
        <dbReference type="ARBA" id="ARBA00022692"/>
    </source>
</evidence>
<keyword evidence="11 12" id="KW-0961">Cell wall biogenesis/degradation</keyword>
<comment type="subcellular location">
    <subcellularLocation>
        <location evidence="12">Cell membrane</location>
        <topology evidence="12">Multi-pass membrane protein</topology>
    </subcellularLocation>
    <subcellularLocation>
        <location evidence="1">Membrane</location>
        <topology evidence="1">Multi-pass membrane protein</topology>
    </subcellularLocation>
</comment>
<keyword evidence="10 12" id="KW-0131">Cell cycle</keyword>
<dbReference type="Pfam" id="PF00953">
    <property type="entry name" value="Glycos_transf_4"/>
    <property type="match status" value="1"/>
</dbReference>
<dbReference type="InterPro" id="IPR000715">
    <property type="entry name" value="Glycosyl_transferase_4"/>
</dbReference>
<dbReference type="CDD" id="cd06852">
    <property type="entry name" value="GT_MraY"/>
    <property type="match status" value="1"/>
</dbReference>
<evidence type="ECO:0000256" key="4">
    <source>
        <dbReference type="ARBA" id="ARBA00022679"/>
    </source>
</evidence>
<evidence type="ECO:0000256" key="2">
    <source>
        <dbReference type="ARBA" id="ARBA00005583"/>
    </source>
</evidence>
<evidence type="ECO:0000313" key="16">
    <source>
        <dbReference type="Proteomes" id="UP000237040"/>
    </source>
</evidence>
<dbReference type="EC" id="2.7.8.13" evidence="12 13"/>
<evidence type="ECO:0000256" key="1">
    <source>
        <dbReference type="ARBA" id="ARBA00004141"/>
    </source>
</evidence>
<dbReference type="InterPro" id="IPR003524">
    <property type="entry name" value="PNAcMuramoyl-5peptid_Trfase"/>
</dbReference>
<keyword evidence="12 14" id="KW-0460">Magnesium</keyword>
<dbReference type="NCBIfam" id="TIGR00445">
    <property type="entry name" value="mraY"/>
    <property type="match status" value="1"/>
</dbReference>
<feature type="binding site" evidence="14">
    <location>
        <position position="172"/>
    </location>
    <ligand>
        <name>Mg(2+)</name>
        <dbReference type="ChEBI" id="CHEBI:18420"/>
    </ligand>
</feature>
<keyword evidence="8 12" id="KW-1133">Transmembrane helix</keyword>
<evidence type="ECO:0000256" key="8">
    <source>
        <dbReference type="ARBA" id="ARBA00022989"/>
    </source>
</evidence>
<feature type="transmembrane region" description="Helical" evidence="12">
    <location>
        <begin position="254"/>
        <end position="276"/>
    </location>
</feature>
<dbReference type="UniPathway" id="UPA00219"/>
<dbReference type="GO" id="GO:0046872">
    <property type="term" value="F:metal ion binding"/>
    <property type="evidence" value="ECO:0007669"/>
    <property type="project" value="UniProtKB-KW"/>
</dbReference>
<feature type="transmembrane region" description="Helical" evidence="12">
    <location>
        <begin position="306"/>
        <end position="325"/>
    </location>
</feature>
<dbReference type="GO" id="GO:0008360">
    <property type="term" value="P:regulation of cell shape"/>
    <property type="evidence" value="ECO:0007669"/>
    <property type="project" value="UniProtKB-KW"/>
</dbReference>
<comment type="pathway">
    <text evidence="12">Cell wall biogenesis; peptidoglycan biosynthesis.</text>
</comment>
<accession>A0A2J6WE67</accession>
<feature type="transmembrane region" description="Helical" evidence="12">
    <location>
        <begin position="228"/>
        <end position="248"/>
    </location>
</feature>
<keyword evidence="5 12" id="KW-0812">Transmembrane</keyword>
<evidence type="ECO:0000256" key="7">
    <source>
        <dbReference type="ARBA" id="ARBA00022984"/>
    </source>
</evidence>
<dbReference type="GO" id="GO:0051301">
    <property type="term" value="P:cell division"/>
    <property type="evidence" value="ECO:0007669"/>
    <property type="project" value="UniProtKB-KW"/>
</dbReference>
<feature type="transmembrane region" description="Helical" evidence="12">
    <location>
        <begin position="57"/>
        <end position="78"/>
    </location>
</feature>
<feature type="transmembrane region" description="Helical" evidence="12">
    <location>
        <begin position="6"/>
        <end position="25"/>
    </location>
</feature>
<comment type="catalytic activity">
    <reaction evidence="12">
        <text>UDP-N-acetyl-alpha-D-muramoyl-L-alanyl-gamma-D-glutamyl-meso-2,6-diaminopimeloyl-D-alanyl-D-alanine + di-trans,octa-cis-undecaprenyl phosphate = di-trans,octa-cis-undecaprenyl diphospho-N-acetyl-alpha-D-muramoyl-L-alanyl-D-glutamyl-meso-2,6-diaminopimeloyl-D-alanyl-D-alanine + UMP</text>
        <dbReference type="Rhea" id="RHEA:28386"/>
        <dbReference type="ChEBI" id="CHEBI:57865"/>
        <dbReference type="ChEBI" id="CHEBI:60392"/>
        <dbReference type="ChEBI" id="CHEBI:61386"/>
        <dbReference type="ChEBI" id="CHEBI:61387"/>
        <dbReference type="EC" id="2.7.8.13"/>
    </reaction>
</comment>
<dbReference type="HAMAP" id="MF_00038">
    <property type="entry name" value="MraY"/>
    <property type="match status" value="1"/>
</dbReference>
<keyword evidence="9 12" id="KW-0472">Membrane</keyword>
<evidence type="ECO:0000256" key="3">
    <source>
        <dbReference type="ARBA" id="ARBA00022618"/>
    </source>
</evidence>
<evidence type="ECO:0000256" key="12">
    <source>
        <dbReference type="HAMAP-Rule" id="MF_00038"/>
    </source>
</evidence>
<dbReference type="GO" id="GO:0008963">
    <property type="term" value="F:phospho-N-acetylmuramoyl-pentapeptide-transferase activity"/>
    <property type="evidence" value="ECO:0007669"/>
    <property type="project" value="UniProtKB-UniRule"/>
</dbReference>
<evidence type="ECO:0000256" key="11">
    <source>
        <dbReference type="ARBA" id="ARBA00023316"/>
    </source>
</evidence>
<evidence type="ECO:0000313" key="15">
    <source>
        <dbReference type="EMBL" id="PMP67223.1"/>
    </source>
</evidence>
<keyword evidence="3 12" id="KW-0132">Cell division</keyword>
<comment type="cofactor">
    <cofactor evidence="12 14">
        <name>Mg(2+)</name>
        <dbReference type="ChEBI" id="CHEBI:18420"/>
    </cofactor>
</comment>
<dbReference type="EMBL" id="PNIL01000054">
    <property type="protein sequence ID" value="PMP67223.1"/>
    <property type="molecule type" value="Genomic_DNA"/>
</dbReference>